<gene>
    <name evidence="1" type="ORF">RhiirC2_804168</name>
</gene>
<dbReference type="EMBL" id="LLXL01009219">
    <property type="protein sequence ID" value="PKK43951.1"/>
    <property type="molecule type" value="Genomic_DNA"/>
</dbReference>
<name>A0A2N1L3I7_9GLOM</name>
<protein>
    <submittedName>
        <fullName evidence="1">Uncharacterized protein</fullName>
    </submittedName>
</protein>
<evidence type="ECO:0000313" key="1">
    <source>
        <dbReference type="EMBL" id="PKK43951.1"/>
    </source>
</evidence>
<comment type="caution">
    <text evidence="1">The sequence shown here is derived from an EMBL/GenBank/DDBJ whole genome shotgun (WGS) entry which is preliminary data.</text>
</comment>
<dbReference type="Proteomes" id="UP000233469">
    <property type="component" value="Unassembled WGS sequence"/>
</dbReference>
<evidence type="ECO:0000313" key="2">
    <source>
        <dbReference type="Proteomes" id="UP000233469"/>
    </source>
</evidence>
<organism evidence="1 2">
    <name type="scientific">Rhizophagus irregularis</name>
    <dbReference type="NCBI Taxonomy" id="588596"/>
    <lineage>
        <taxon>Eukaryota</taxon>
        <taxon>Fungi</taxon>
        <taxon>Fungi incertae sedis</taxon>
        <taxon>Mucoromycota</taxon>
        <taxon>Glomeromycotina</taxon>
        <taxon>Glomeromycetes</taxon>
        <taxon>Glomerales</taxon>
        <taxon>Glomeraceae</taxon>
        <taxon>Rhizophagus</taxon>
    </lineage>
</organism>
<sequence length="88" mass="9964">MMKENGTAQPDLDIKIKMKDIGISPHVNRRQEIEGRSQSQQLRAINSATKESGYKDKFTSGLKSQEKGYIEDKANLDYKDGVFVSEEL</sequence>
<reference evidence="1 2" key="2">
    <citation type="submission" date="2017-10" db="EMBL/GenBank/DDBJ databases">
        <title>Extensive intraspecific genome diversity in a model arbuscular mycorrhizal fungus.</title>
        <authorList>
            <person name="Chen E.C.H."/>
            <person name="Morin E."/>
            <person name="Baudet D."/>
            <person name="Noel J."/>
            <person name="Ndikumana S."/>
            <person name="Charron P."/>
            <person name="St-Onge C."/>
            <person name="Giorgi J."/>
            <person name="Grigoriev I.V."/>
            <person name="Roux C."/>
            <person name="Martin F.M."/>
            <person name="Corradi N."/>
        </authorList>
    </citation>
    <scope>NUCLEOTIDE SEQUENCE [LARGE SCALE GENOMIC DNA]</scope>
    <source>
        <strain evidence="1 2">C2</strain>
    </source>
</reference>
<reference evidence="1 2" key="1">
    <citation type="submission" date="2016-04" db="EMBL/GenBank/DDBJ databases">
        <title>Genome analyses suggest a sexual origin of heterokaryosis in a supposedly ancient asexual fungus.</title>
        <authorList>
            <person name="Ropars J."/>
            <person name="Sedzielewska K."/>
            <person name="Noel J."/>
            <person name="Charron P."/>
            <person name="Farinelli L."/>
            <person name="Marton T."/>
            <person name="Kruger M."/>
            <person name="Pelin A."/>
            <person name="Brachmann A."/>
            <person name="Corradi N."/>
        </authorList>
    </citation>
    <scope>NUCLEOTIDE SEQUENCE [LARGE SCALE GENOMIC DNA]</scope>
    <source>
        <strain evidence="1 2">C2</strain>
    </source>
</reference>
<dbReference type="AlphaFoldDB" id="A0A2N1L3I7"/>
<proteinExistence type="predicted"/>
<accession>A0A2N1L3I7</accession>